<dbReference type="PANTHER" id="PTHR37736:SF1">
    <property type="entry name" value="GLYCINE-RICH PROTEIN"/>
    <property type="match status" value="1"/>
</dbReference>
<protein>
    <recommendedName>
        <fullName evidence="1">DUF1618 domain-containing protein</fullName>
    </recommendedName>
</protein>
<dbReference type="PANTHER" id="PTHR37736">
    <property type="entry name" value="GLYCINE-RICH PROTEIN"/>
    <property type="match status" value="1"/>
</dbReference>
<dbReference type="OMA" id="MESMCHR"/>
<gene>
    <name evidence="2" type="ORF">TRIUR3_34734</name>
</gene>
<sequence length="591" mass="65564">MAMQDHPSPCGRHPQILLDRNCLVGQLENSTTAKTKNSKGHHLELSFKAVDPPAISLCLVSCVDQTGELLPVDPRILGEAGGSVLLAFTFFGSVHHLPFTDYFVYKAGPNFPCLHLIPRPYPSSSEANLVAILPVNDNSEDFAVVFPHVEYFGLESRKHYTLHIYRSDANDWHTQVAHIAEDNETRIAKRKLLLHDAMSVAYAENGIIGWIDLWWGILLCNVLDKKPIIRFVPLPVPEPCDASEFHLTFENLTPRPHRHVTIFNDLIKFVELDFHVQDPFCNMKRGKDMVGWLGPGVDRFIQIFVMMESMCHRTAYVLAVNGKSLKLESESVKEFETKGTISETKEGLALSVVSKRLRALRKKQDRIAQMEESVAAGKVLNQDQKEVMHSKPTIAALIDELERLRVPLSTALTKELSTVPAPAAGSSSFGSDLSIQDLLALVYFGSLFYVKSPDEFITTMVARKHERSSCITYGYVWDDTVDLLTENDLDAVSAVAALATARPASAVGVSHHDALQACAHHARLWLTRADVPIHPGSSITYAAVRSKLDRIMASDYYMAHHGSESVQALMSMTVSPEAPSLKENIAAEGHK</sequence>
<reference evidence="2" key="1">
    <citation type="journal article" date="2013" name="Nature">
        <title>Draft genome of the wheat A-genome progenitor Triticum urartu.</title>
        <authorList>
            <person name="Ling H.Q."/>
            <person name="Zhao S."/>
            <person name="Liu D."/>
            <person name="Wang J."/>
            <person name="Sun H."/>
            <person name="Zhang C."/>
            <person name="Fan H."/>
            <person name="Li D."/>
            <person name="Dong L."/>
            <person name="Tao Y."/>
            <person name="Gao C."/>
            <person name="Wu H."/>
            <person name="Li Y."/>
            <person name="Cui Y."/>
            <person name="Guo X."/>
            <person name="Zheng S."/>
            <person name="Wang B."/>
            <person name="Yu K."/>
            <person name="Liang Q."/>
            <person name="Yang W."/>
            <person name="Lou X."/>
            <person name="Chen J."/>
            <person name="Feng M."/>
            <person name="Jian J."/>
            <person name="Zhang X."/>
            <person name="Luo G."/>
            <person name="Jiang Y."/>
            <person name="Liu J."/>
            <person name="Wang Z."/>
            <person name="Sha Y."/>
            <person name="Zhang B."/>
            <person name="Wu H."/>
            <person name="Tang D."/>
            <person name="Shen Q."/>
            <person name="Xue P."/>
            <person name="Zou S."/>
            <person name="Wang X."/>
            <person name="Liu X."/>
            <person name="Wang F."/>
            <person name="Yang Y."/>
            <person name="An X."/>
            <person name="Dong Z."/>
            <person name="Zhang K."/>
            <person name="Zhang X."/>
            <person name="Luo M.C."/>
            <person name="Dvorak J."/>
            <person name="Tong Y."/>
            <person name="Wang J."/>
            <person name="Yang H."/>
            <person name="Li Z."/>
            <person name="Wang D."/>
            <person name="Zhang A."/>
            <person name="Wang J."/>
        </authorList>
    </citation>
    <scope>NUCLEOTIDE SEQUENCE</scope>
</reference>
<evidence type="ECO:0000259" key="1">
    <source>
        <dbReference type="Pfam" id="PF07762"/>
    </source>
</evidence>
<dbReference type="STRING" id="4572.M7Z8N9"/>
<organism evidence="2">
    <name type="scientific">Triticum urartu</name>
    <name type="common">Red wild einkorn</name>
    <name type="synonym">Crithodium urartu</name>
    <dbReference type="NCBI Taxonomy" id="4572"/>
    <lineage>
        <taxon>Eukaryota</taxon>
        <taxon>Viridiplantae</taxon>
        <taxon>Streptophyta</taxon>
        <taxon>Embryophyta</taxon>
        <taxon>Tracheophyta</taxon>
        <taxon>Spermatophyta</taxon>
        <taxon>Magnoliopsida</taxon>
        <taxon>Liliopsida</taxon>
        <taxon>Poales</taxon>
        <taxon>Poaceae</taxon>
        <taxon>BOP clade</taxon>
        <taxon>Pooideae</taxon>
        <taxon>Triticodae</taxon>
        <taxon>Triticeae</taxon>
        <taxon>Triticinae</taxon>
        <taxon>Triticum</taxon>
    </lineage>
</organism>
<proteinExistence type="predicted"/>
<feature type="domain" description="DUF1618" evidence="1">
    <location>
        <begin position="210"/>
        <end position="284"/>
    </location>
</feature>
<dbReference type="InterPro" id="IPR011676">
    <property type="entry name" value="DUF1618"/>
</dbReference>
<accession>M7Z8N9</accession>
<dbReference type="eggNOG" id="ENOG502QPNI">
    <property type="taxonomic scope" value="Eukaryota"/>
</dbReference>
<dbReference type="EMBL" id="KD158693">
    <property type="protein sequence ID" value="EMS56397.1"/>
    <property type="molecule type" value="Genomic_DNA"/>
</dbReference>
<dbReference type="AlphaFoldDB" id="M7Z8N9"/>
<dbReference type="Pfam" id="PF07762">
    <property type="entry name" value="DUF1618"/>
    <property type="match status" value="1"/>
</dbReference>
<evidence type="ECO:0000313" key="2">
    <source>
        <dbReference type="EMBL" id="EMS56397.1"/>
    </source>
</evidence>
<name>M7Z8N9_TRIUA</name>